<evidence type="ECO:0000256" key="3">
    <source>
        <dbReference type="ARBA" id="ARBA00022989"/>
    </source>
</evidence>
<name>A0A4R5KRA8_9BACL</name>
<keyword evidence="2" id="KW-0812">Transmembrane</keyword>
<dbReference type="Pfam" id="PF05105">
    <property type="entry name" value="Phage_holin_4_1"/>
    <property type="match status" value="1"/>
</dbReference>
<proteinExistence type="inferred from homology"/>
<evidence type="ECO:0000313" key="6">
    <source>
        <dbReference type="EMBL" id="TDF98281.1"/>
    </source>
</evidence>
<sequence>MRPVFRTLALYFYSGREELSVIENLGVIGVPLPPQIKNFWSS</sequence>
<dbReference type="RefSeq" id="WP_133228235.1">
    <property type="nucleotide sequence ID" value="NZ_SMRT01000004.1"/>
</dbReference>
<keyword evidence="3" id="KW-1133">Transmembrane helix</keyword>
<dbReference type="EMBL" id="SMRT01000004">
    <property type="protein sequence ID" value="TDF98281.1"/>
    <property type="molecule type" value="Genomic_DNA"/>
</dbReference>
<gene>
    <name evidence="6" type="ORF">E1757_12380</name>
</gene>
<evidence type="ECO:0000256" key="4">
    <source>
        <dbReference type="ARBA" id="ARBA00023136"/>
    </source>
</evidence>
<comment type="caution">
    <text evidence="6">The sequence shown here is derived from an EMBL/GenBank/DDBJ whole genome shotgun (WGS) entry which is preliminary data.</text>
</comment>
<dbReference type="AlphaFoldDB" id="A0A4R5KRA8"/>
<comment type="similarity">
    <text evidence="5">Belongs to the bacteriophage holin family. Cp-1 holin subfamily.</text>
</comment>
<comment type="subcellular location">
    <subcellularLocation>
        <location evidence="1">Membrane</location>
        <topology evidence="1">Multi-pass membrane protein</topology>
    </subcellularLocation>
</comment>
<protein>
    <submittedName>
        <fullName evidence="6">Uncharacterized protein</fullName>
    </submittedName>
</protein>
<evidence type="ECO:0000256" key="2">
    <source>
        <dbReference type="ARBA" id="ARBA00022692"/>
    </source>
</evidence>
<evidence type="ECO:0000256" key="1">
    <source>
        <dbReference type="ARBA" id="ARBA00004141"/>
    </source>
</evidence>
<keyword evidence="4" id="KW-0472">Membrane</keyword>
<organism evidence="6 7">
    <name type="scientific">Paenibacillus piri</name>
    <dbReference type="NCBI Taxonomy" id="2547395"/>
    <lineage>
        <taxon>Bacteria</taxon>
        <taxon>Bacillati</taxon>
        <taxon>Bacillota</taxon>
        <taxon>Bacilli</taxon>
        <taxon>Bacillales</taxon>
        <taxon>Paenibacillaceae</taxon>
        <taxon>Paenibacillus</taxon>
    </lineage>
</organism>
<accession>A0A4R5KRA8</accession>
<dbReference type="InterPro" id="IPR006480">
    <property type="entry name" value="Phage_holin_4_1"/>
</dbReference>
<dbReference type="OrthoDB" id="88184at2"/>
<evidence type="ECO:0000256" key="5">
    <source>
        <dbReference type="ARBA" id="ARBA00023600"/>
    </source>
</evidence>
<evidence type="ECO:0000313" key="7">
    <source>
        <dbReference type="Proteomes" id="UP000295636"/>
    </source>
</evidence>
<dbReference type="GO" id="GO:0016020">
    <property type="term" value="C:membrane"/>
    <property type="evidence" value="ECO:0007669"/>
    <property type="project" value="UniProtKB-SubCell"/>
</dbReference>
<reference evidence="6 7" key="1">
    <citation type="submission" date="2019-03" db="EMBL/GenBank/DDBJ databases">
        <title>This is whole genome sequence of Paenibacillus sp MS74 strain.</title>
        <authorList>
            <person name="Trinh H.N."/>
        </authorList>
    </citation>
    <scope>NUCLEOTIDE SEQUENCE [LARGE SCALE GENOMIC DNA]</scope>
    <source>
        <strain evidence="6 7">MS74</strain>
    </source>
</reference>
<dbReference type="Proteomes" id="UP000295636">
    <property type="component" value="Unassembled WGS sequence"/>
</dbReference>
<keyword evidence="7" id="KW-1185">Reference proteome</keyword>